<gene>
    <name evidence="9" type="ORF">KO353_14380</name>
</gene>
<dbReference type="RefSeq" id="WP_218285469.1">
    <property type="nucleotide sequence ID" value="NZ_CP076448.1"/>
</dbReference>
<evidence type="ECO:0000256" key="3">
    <source>
        <dbReference type="ARBA" id="ARBA00022692"/>
    </source>
</evidence>
<comment type="subcellular location">
    <subcellularLocation>
        <location evidence="1">Membrane</location>
        <topology evidence="1">Multi-pass membrane protein</topology>
    </subcellularLocation>
</comment>
<protein>
    <submittedName>
        <fullName evidence="9">Cytochrome c biogenesis protein CcdA</fullName>
    </submittedName>
</protein>
<dbReference type="Proteomes" id="UP000694001">
    <property type="component" value="Chromosome"/>
</dbReference>
<dbReference type="PANTHER" id="PTHR31272:SF4">
    <property type="entry name" value="CYTOCHROME C-TYPE BIOGENESIS PROTEIN HI_1454-RELATED"/>
    <property type="match status" value="1"/>
</dbReference>
<dbReference type="EMBL" id="CP076448">
    <property type="protein sequence ID" value="QXM24412.1"/>
    <property type="molecule type" value="Genomic_DNA"/>
</dbReference>
<feature type="transmembrane region" description="Helical" evidence="7">
    <location>
        <begin position="208"/>
        <end position="234"/>
    </location>
</feature>
<reference evidence="9" key="1">
    <citation type="submission" date="2021-06" db="EMBL/GenBank/DDBJ databases">
        <title>Elioraea tepida, sp. nov., a moderately thermophilic aerobic anoxygenic phototrophic bacterium isolated from an alkaline siliceous hot spring mat community in Yellowstone National Park, WY, USA.</title>
        <authorList>
            <person name="Saini M.K."/>
            <person name="Yoshida S."/>
            <person name="Sebastian A."/>
            <person name="Hirose S."/>
            <person name="Hara E."/>
            <person name="Tamaki H."/>
            <person name="Soulier N.T."/>
            <person name="Albert I."/>
            <person name="Hanada S."/>
            <person name="Bryant D.A."/>
            <person name="Tank M."/>
        </authorList>
    </citation>
    <scope>NUCLEOTIDE SEQUENCE</scope>
    <source>
        <strain evidence="9">MS-P2</strain>
    </source>
</reference>
<dbReference type="PANTHER" id="PTHR31272">
    <property type="entry name" value="CYTOCHROME C-TYPE BIOGENESIS PROTEIN HI_1454-RELATED"/>
    <property type="match status" value="1"/>
</dbReference>
<keyword evidence="5 7" id="KW-1133">Transmembrane helix</keyword>
<keyword evidence="4" id="KW-0201">Cytochrome c-type biogenesis</keyword>
<evidence type="ECO:0000256" key="4">
    <source>
        <dbReference type="ARBA" id="ARBA00022748"/>
    </source>
</evidence>
<feature type="transmembrane region" description="Helical" evidence="7">
    <location>
        <begin position="54"/>
        <end position="78"/>
    </location>
</feature>
<dbReference type="Pfam" id="PF02683">
    <property type="entry name" value="DsbD_TM"/>
    <property type="match status" value="1"/>
</dbReference>
<feature type="domain" description="Cytochrome C biogenesis protein transmembrane" evidence="8">
    <location>
        <begin position="8"/>
        <end position="217"/>
    </location>
</feature>
<evidence type="ECO:0000256" key="7">
    <source>
        <dbReference type="SAM" id="Phobius"/>
    </source>
</evidence>
<dbReference type="KEGG" id="elio:KO353_14380"/>
<keyword evidence="10" id="KW-1185">Reference proteome</keyword>
<evidence type="ECO:0000256" key="2">
    <source>
        <dbReference type="ARBA" id="ARBA00006143"/>
    </source>
</evidence>
<organism evidence="9 10">
    <name type="scientific">Elioraea tepida</name>
    <dbReference type="NCBI Taxonomy" id="2843330"/>
    <lineage>
        <taxon>Bacteria</taxon>
        <taxon>Pseudomonadati</taxon>
        <taxon>Pseudomonadota</taxon>
        <taxon>Alphaproteobacteria</taxon>
        <taxon>Acetobacterales</taxon>
        <taxon>Elioraeaceae</taxon>
        <taxon>Elioraea</taxon>
    </lineage>
</organism>
<evidence type="ECO:0000256" key="6">
    <source>
        <dbReference type="ARBA" id="ARBA00023136"/>
    </source>
</evidence>
<feature type="transmembrane region" description="Helical" evidence="7">
    <location>
        <begin position="6"/>
        <end position="33"/>
    </location>
</feature>
<comment type="similarity">
    <text evidence="2">Belongs to the DsbD family.</text>
</comment>
<feature type="transmembrane region" description="Helical" evidence="7">
    <location>
        <begin position="171"/>
        <end position="196"/>
    </location>
</feature>
<feature type="transmembrane region" description="Helical" evidence="7">
    <location>
        <begin position="130"/>
        <end position="159"/>
    </location>
</feature>
<dbReference type="GO" id="GO:0016020">
    <property type="term" value="C:membrane"/>
    <property type="evidence" value="ECO:0007669"/>
    <property type="project" value="UniProtKB-SubCell"/>
</dbReference>
<feature type="transmembrane region" description="Helical" evidence="7">
    <location>
        <begin position="90"/>
        <end position="109"/>
    </location>
</feature>
<proteinExistence type="inferred from homology"/>
<dbReference type="AlphaFoldDB" id="A0A975YJG0"/>
<evidence type="ECO:0000313" key="9">
    <source>
        <dbReference type="EMBL" id="QXM24412.1"/>
    </source>
</evidence>
<evidence type="ECO:0000256" key="5">
    <source>
        <dbReference type="ARBA" id="ARBA00022989"/>
    </source>
</evidence>
<accession>A0A975YJG0</accession>
<keyword evidence="3 7" id="KW-0812">Transmembrane</keyword>
<evidence type="ECO:0000313" key="10">
    <source>
        <dbReference type="Proteomes" id="UP000694001"/>
    </source>
</evidence>
<keyword evidence="6 7" id="KW-0472">Membrane</keyword>
<dbReference type="GO" id="GO:0017004">
    <property type="term" value="P:cytochrome complex assembly"/>
    <property type="evidence" value="ECO:0007669"/>
    <property type="project" value="UniProtKB-KW"/>
</dbReference>
<dbReference type="InterPro" id="IPR003834">
    <property type="entry name" value="Cyt_c_assmbl_TM_dom"/>
</dbReference>
<name>A0A975YJG0_9PROT</name>
<dbReference type="InterPro" id="IPR051790">
    <property type="entry name" value="Cytochrome_c-biogenesis_DsbD"/>
</dbReference>
<evidence type="ECO:0000256" key="1">
    <source>
        <dbReference type="ARBA" id="ARBA00004141"/>
    </source>
</evidence>
<evidence type="ECO:0000259" key="8">
    <source>
        <dbReference type="Pfam" id="PF02683"/>
    </source>
</evidence>
<sequence length="244" mass="25681">MEVGYAAALIGGTLSFLSPCVLPLIIPYLGFLGGVTLRATPAGAVAEVSHRGRVLAASAFFVLGFATVFTALGATASAVSQLLQDHLETAAIIAGAVLIAFGLHVAGVLRLSFLHYEKRFHTRERPVSPFGAYLVGLAFAFGWTPCVGPVLAGILTIAASRGSALEGGSLLFVYAMGIGVPFLLAAAFVTPFLRFVQRFRRHFRAVEIASGALLVATGVLVMTGSFQAIGIWMLERWPELGRFG</sequence>